<reference evidence="1 2" key="1">
    <citation type="journal article" date="2018" name="Mol. Plant">
        <title>The genome of Artemisia annua provides insight into the evolution of Asteraceae family and artemisinin biosynthesis.</title>
        <authorList>
            <person name="Shen Q."/>
            <person name="Zhang L."/>
            <person name="Liao Z."/>
            <person name="Wang S."/>
            <person name="Yan T."/>
            <person name="Shi P."/>
            <person name="Liu M."/>
            <person name="Fu X."/>
            <person name="Pan Q."/>
            <person name="Wang Y."/>
            <person name="Lv Z."/>
            <person name="Lu X."/>
            <person name="Zhang F."/>
            <person name="Jiang W."/>
            <person name="Ma Y."/>
            <person name="Chen M."/>
            <person name="Hao X."/>
            <person name="Li L."/>
            <person name="Tang Y."/>
            <person name="Lv G."/>
            <person name="Zhou Y."/>
            <person name="Sun X."/>
            <person name="Brodelius P.E."/>
            <person name="Rose J.K.C."/>
            <person name="Tang K."/>
        </authorList>
    </citation>
    <scope>NUCLEOTIDE SEQUENCE [LARGE SCALE GENOMIC DNA]</scope>
    <source>
        <strain evidence="2">cv. Huhao1</strain>
        <tissue evidence="1">Leaf</tissue>
    </source>
</reference>
<organism evidence="1 2">
    <name type="scientific">Artemisia annua</name>
    <name type="common">Sweet wormwood</name>
    <dbReference type="NCBI Taxonomy" id="35608"/>
    <lineage>
        <taxon>Eukaryota</taxon>
        <taxon>Viridiplantae</taxon>
        <taxon>Streptophyta</taxon>
        <taxon>Embryophyta</taxon>
        <taxon>Tracheophyta</taxon>
        <taxon>Spermatophyta</taxon>
        <taxon>Magnoliopsida</taxon>
        <taxon>eudicotyledons</taxon>
        <taxon>Gunneridae</taxon>
        <taxon>Pentapetalae</taxon>
        <taxon>asterids</taxon>
        <taxon>campanulids</taxon>
        <taxon>Asterales</taxon>
        <taxon>Asteraceae</taxon>
        <taxon>Asteroideae</taxon>
        <taxon>Anthemideae</taxon>
        <taxon>Artemisiinae</taxon>
        <taxon>Artemisia</taxon>
    </lineage>
</organism>
<sequence>MREVKLYDDCDKLLDSKIVKLDDAVRSGETLTFGSYLVDIGDLHGESKPIPNVVLKREKTMAGWNGTPTSKS</sequence>
<dbReference type="GO" id="GO:0035861">
    <property type="term" value="C:site of double-strand break"/>
    <property type="evidence" value="ECO:0007669"/>
    <property type="project" value="TreeGrafter"/>
</dbReference>
<dbReference type="Proteomes" id="UP000245207">
    <property type="component" value="Unassembled WGS sequence"/>
</dbReference>
<dbReference type="EMBL" id="PKPP01018762">
    <property type="protein sequence ID" value="PWA36115.1"/>
    <property type="molecule type" value="Genomic_DNA"/>
</dbReference>
<dbReference type="InterPro" id="IPR052800">
    <property type="entry name" value="DNA_Repair_Helicase_ZGRF1"/>
</dbReference>
<dbReference type="AlphaFoldDB" id="A0A2U1KH65"/>
<keyword evidence="2" id="KW-1185">Reference proteome</keyword>
<dbReference type="PANTHER" id="PTHR28535:SF1">
    <property type="entry name" value="PROTEIN ZGRF1"/>
    <property type="match status" value="1"/>
</dbReference>
<evidence type="ECO:0000313" key="1">
    <source>
        <dbReference type="EMBL" id="PWA36115.1"/>
    </source>
</evidence>
<dbReference type="GO" id="GO:0006302">
    <property type="term" value="P:double-strand break repair"/>
    <property type="evidence" value="ECO:0007669"/>
    <property type="project" value="TreeGrafter"/>
</dbReference>
<dbReference type="OrthoDB" id="6513042at2759"/>
<dbReference type="PANTHER" id="PTHR28535">
    <property type="entry name" value="ZINC FINGER GRF-TYPE CONTAINING 1"/>
    <property type="match status" value="1"/>
</dbReference>
<comment type="caution">
    <text evidence="1">The sequence shown here is derived from an EMBL/GenBank/DDBJ whole genome shotgun (WGS) entry which is preliminary data.</text>
</comment>
<proteinExistence type="predicted"/>
<gene>
    <name evidence="1" type="ORF">CTI12_AA603130</name>
</gene>
<evidence type="ECO:0000313" key="2">
    <source>
        <dbReference type="Proteomes" id="UP000245207"/>
    </source>
</evidence>
<accession>A0A2U1KH65</accession>
<dbReference type="STRING" id="35608.A0A2U1KH65"/>
<name>A0A2U1KH65_ARTAN</name>
<protein>
    <submittedName>
        <fullName evidence="1">Uncharacterized protein</fullName>
    </submittedName>
</protein>
<dbReference type="GO" id="GO:0005634">
    <property type="term" value="C:nucleus"/>
    <property type="evidence" value="ECO:0007669"/>
    <property type="project" value="TreeGrafter"/>
</dbReference>